<feature type="non-terminal residue" evidence="3">
    <location>
        <position position="1"/>
    </location>
</feature>
<feature type="domain" description="Guanylate kinase-like" evidence="2">
    <location>
        <begin position="43"/>
        <end position="176"/>
    </location>
</feature>
<proteinExistence type="predicted"/>
<dbReference type="Gene3D" id="3.30.63.10">
    <property type="entry name" value="Guanylate Kinase phosphate binding domain"/>
    <property type="match status" value="1"/>
</dbReference>
<dbReference type="EMBL" id="CALNXI010003341">
    <property type="protein sequence ID" value="CAH3192958.1"/>
    <property type="molecule type" value="Genomic_DNA"/>
</dbReference>
<reference evidence="3 4" key="1">
    <citation type="submission" date="2022-05" db="EMBL/GenBank/DDBJ databases">
        <authorList>
            <consortium name="Genoscope - CEA"/>
            <person name="William W."/>
        </authorList>
    </citation>
    <scope>NUCLEOTIDE SEQUENCE [LARGE SCALE GENOMIC DNA]</scope>
</reference>
<feature type="region of interest" description="Disordered" evidence="1">
    <location>
        <begin position="367"/>
        <end position="386"/>
    </location>
</feature>
<sequence length="386" mass="43718">NSATVTEAALQVLRGSLLFASRFSEKYSRLAFFNEQEYEAVFSKKLIIQAHEGTQSGSVADYGCSETELCRRRLAKRAILSWFGRKLFQSHPSYEYFPPIPAICKYEYHFTNREAVQKSIDASDFIESAVYNQNLYGTRWLTSFELYADGKGLIISEGTTATKQRQRAMLLHLAGPDVQEIFTTLTETGDATNYASAVEALNAYFVLRVNSAFARQTFYRISQNPVKGEESESINRINERSNNPSTITQGRFQGRDKICYRCGLLEHFGRDPQCPTCRKCRGKDDFGKVCKTKSYARQVRREPDDNDPGPQHDYAFSITEREHSEMVTVQVGGVDLKMLIDSEANSNIIDEGTWEQLKVKVVKCESQAPSPDKKLYPYASSQPLPV</sequence>
<accession>A0ABN8ST91</accession>
<dbReference type="Proteomes" id="UP001159427">
    <property type="component" value="Unassembled WGS sequence"/>
</dbReference>
<dbReference type="SUPFAM" id="SSF52540">
    <property type="entry name" value="P-loop containing nucleoside triphosphate hydrolases"/>
    <property type="match status" value="1"/>
</dbReference>
<comment type="caution">
    <text evidence="3">The sequence shown here is derived from an EMBL/GenBank/DDBJ whole genome shotgun (WGS) entry which is preliminary data.</text>
</comment>
<name>A0ABN8ST91_9CNID</name>
<dbReference type="InterPro" id="IPR027417">
    <property type="entry name" value="P-loop_NTPase"/>
</dbReference>
<evidence type="ECO:0000256" key="1">
    <source>
        <dbReference type="SAM" id="MobiDB-lite"/>
    </source>
</evidence>
<dbReference type="PROSITE" id="PS50052">
    <property type="entry name" value="GUANYLATE_KINASE_2"/>
    <property type="match status" value="1"/>
</dbReference>
<dbReference type="Gene3D" id="3.40.50.300">
    <property type="entry name" value="P-loop containing nucleotide triphosphate hydrolases"/>
    <property type="match status" value="1"/>
</dbReference>
<organism evidence="3 4">
    <name type="scientific">Porites evermanni</name>
    <dbReference type="NCBI Taxonomy" id="104178"/>
    <lineage>
        <taxon>Eukaryota</taxon>
        <taxon>Metazoa</taxon>
        <taxon>Cnidaria</taxon>
        <taxon>Anthozoa</taxon>
        <taxon>Hexacorallia</taxon>
        <taxon>Scleractinia</taxon>
        <taxon>Fungiina</taxon>
        <taxon>Poritidae</taxon>
        <taxon>Porites</taxon>
    </lineage>
</organism>
<dbReference type="InterPro" id="IPR008144">
    <property type="entry name" value="Guanylate_kin-like_dom"/>
</dbReference>
<evidence type="ECO:0000313" key="4">
    <source>
        <dbReference type="Proteomes" id="UP001159427"/>
    </source>
</evidence>
<evidence type="ECO:0000259" key="2">
    <source>
        <dbReference type="PROSITE" id="PS50052"/>
    </source>
</evidence>
<protein>
    <recommendedName>
        <fullName evidence="2">Guanylate kinase-like domain-containing protein</fullName>
    </recommendedName>
</protein>
<evidence type="ECO:0000313" key="3">
    <source>
        <dbReference type="EMBL" id="CAH3192958.1"/>
    </source>
</evidence>
<keyword evidence="4" id="KW-1185">Reference proteome</keyword>
<gene>
    <name evidence="3" type="ORF">PEVE_00024928</name>
</gene>